<accession>F1T674</accession>
<reference evidence="1 2" key="1">
    <citation type="submission" date="2011-02" db="EMBL/GenBank/DDBJ databases">
        <authorList>
            <person name="Muzny D."/>
            <person name="Qin X."/>
            <person name="Buhay C."/>
            <person name="Dugan-Rocha S."/>
            <person name="Ding Y."/>
            <person name="Chen G."/>
            <person name="Hawes A."/>
            <person name="Holder M."/>
            <person name="Jhangiani S."/>
            <person name="Johnson A."/>
            <person name="Khan Z."/>
            <person name="Li Z."/>
            <person name="Liu W."/>
            <person name="Liu X."/>
            <person name="Perez L."/>
            <person name="Shen H."/>
            <person name="Wang Q."/>
            <person name="Watt J."/>
            <person name="Xi L."/>
            <person name="Xin Y."/>
            <person name="Zhou J."/>
            <person name="Deng J."/>
            <person name="Jiang H."/>
            <person name="Liu Y."/>
            <person name="Qu J."/>
            <person name="Song X.-Z."/>
            <person name="Zhang L."/>
            <person name="Villasana D."/>
            <person name="Johnson A."/>
            <person name="Liu J."/>
            <person name="Liyanage D."/>
            <person name="Lorensuhewa L."/>
            <person name="Robinson T."/>
            <person name="Song A."/>
            <person name="Song B.-B."/>
            <person name="Dinh H."/>
            <person name="Thornton R."/>
            <person name="Coyle M."/>
            <person name="Francisco L."/>
            <person name="Jackson L."/>
            <person name="Javaid M."/>
            <person name="Korchina V."/>
            <person name="Kovar C."/>
            <person name="Mata R."/>
            <person name="Mathew T."/>
            <person name="Ngo R."/>
            <person name="Nguyen L."/>
            <person name="Nguyen N."/>
            <person name="Okwuonu G."/>
            <person name="Ongeri F."/>
            <person name="Pham C."/>
            <person name="Simmons D."/>
            <person name="Wilczek-Boney K."/>
            <person name="Hale W."/>
            <person name="Jakkamsetti A."/>
            <person name="Pham P."/>
            <person name="Ruth R."/>
            <person name="San Lucas F."/>
            <person name="Warren J."/>
            <person name="Zhang J."/>
            <person name="Zhao Z."/>
            <person name="Zhou C."/>
            <person name="Zhu D."/>
            <person name="Lee S."/>
            <person name="Bess C."/>
            <person name="Blankenburg K."/>
            <person name="Forbes L."/>
            <person name="Fu Q."/>
            <person name="Gubbala S."/>
            <person name="Hirani K."/>
            <person name="Jayaseelan J.C."/>
            <person name="Lara F."/>
            <person name="Munidasa M."/>
            <person name="Palculict T."/>
            <person name="Patil S."/>
            <person name="Pu L.-L."/>
            <person name="Saada N."/>
            <person name="Tang L."/>
            <person name="Weissenberger G."/>
            <person name="Zhu Y."/>
            <person name="Hemphill L."/>
            <person name="Shang Y."/>
            <person name="Youmans B."/>
            <person name="Ayvaz T."/>
            <person name="Ross M."/>
            <person name="Santibanez J."/>
            <person name="Aqrawi P."/>
            <person name="Gross S."/>
            <person name="Joshi V."/>
            <person name="Fowler G."/>
            <person name="Nazareth L."/>
            <person name="Reid J."/>
            <person name="Worley K."/>
            <person name="Petrosino J."/>
            <person name="Highlander S."/>
            <person name="Gibbs R."/>
        </authorList>
    </citation>
    <scope>NUCLEOTIDE SEQUENCE [LARGE SCALE GENOMIC DNA]</scope>
    <source>
        <strain evidence="1 2">DSM 15829</strain>
    </source>
</reference>
<gene>
    <name evidence="1" type="ORF">HMPREF0091_10974</name>
</gene>
<keyword evidence="2" id="KW-1185">Reference proteome</keyword>
<evidence type="ECO:0000313" key="1">
    <source>
        <dbReference type="EMBL" id="EGF22979.1"/>
    </source>
</evidence>
<proteinExistence type="predicted"/>
<dbReference type="EMBL" id="ACGK02000002">
    <property type="protein sequence ID" value="EGF22979.1"/>
    <property type="molecule type" value="Genomic_DNA"/>
</dbReference>
<dbReference type="Proteomes" id="UP000005947">
    <property type="component" value="Unassembled WGS sequence"/>
</dbReference>
<comment type="caution">
    <text evidence="1">The sequence shown here is derived from an EMBL/GenBank/DDBJ whole genome shotgun (WGS) entry which is preliminary data.</text>
</comment>
<name>F1T674_9ACTN</name>
<organism evidence="1 2">
    <name type="scientific">Fannyhessea vaginae DSM 15829</name>
    <dbReference type="NCBI Taxonomy" id="525256"/>
    <lineage>
        <taxon>Bacteria</taxon>
        <taxon>Bacillati</taxon>
        <taxon>Actinomycetota</taxon>
        <taxon>Coriobacteriia</taxon>
        <taxon>Coriobacteriales</taxon>
        <taxon>Atopobiaceae</taxon>
        <taxon>Fannyhessea</taxon>
    </lineage>
</organism>
<protein>
    <submittedName>
        <fullName evidence="1">Uncharacterized protein</fullName>
    </submittedName>
</protein>
<dbReference type="AlphaFoldDB" id="F1T674"/>
<evidence type="ECO:0000313" key="2">
    <source>
        <dbReference type="Proteomes" id="UP000005947"/>
    </source>
</evidence>
<sequence length="68" mass="7612">MFDEYTSSIHAYGAANRKNCSKKILPIAGEDLFLSLWVIGQKCVKITAYKHVKPSKLEKKFLILVGGL</sequence>